<dbReference type="WBParaSite" id="TTAC_0000644501-mRNA-1">
    <property type="protein sequence ID" value="TTAC_0000644501-mRNA-1"/>
    <property type="gene ID" value="TTAC_0000644501"/>
</dbReference>
<dbReference type="Proteomes" id="UP000274429">
    <property type="component" value="Unassembled WGS sequence"/>
</dbReference>
<dbReference type="EMBL" id="UYWX01020303">
    <property type="protein sequence ID" value="VDM30639.1"/>
    <property type="molecule type" value="Genomic_DNA"/>
</dbReference>
<keyword evidence="3" id="KW-1185">Reference proteome</keyword>
<organism evidence="4">
    <name type="scientific">Hydatigena taeniaeformis</name>
    <name type="common">Feline tapeworm</name>
    <name type="synonym">Taenia taeniaeformis</name>
    <dbReference type="NCBI Taxonomy" id="6205"/>
    <lineage>
        <taxon>Eukaryota</taxon>
        <taxon>Metazoa</taxon>
        <taxon>Spiralia</taxon>
        <taxon>Lophotrochozoa</taxon>
        <taxon>Platyhelminthes</taxon>
        <taxon>Cestoda</taxon>
        <taxon>Eucestoda</taxon>
        <taxon>Cyclophyllidea</taxon>
        <taxon>Taeniidae</taxon>
        <taxon>Hydatigera</taxon>
    </lineage>
</organism>
<reference evidence="4" key="1">
    <citation type="submission" date="2017-02" db="UniProtKB">
        <authorList>
            <consortium name="WormBaseParasite"/>
        </authorList>
    </citation>
    <scope>IDENTIFICATION</scope>
</reference>
<accession>A0A0R3X024</accession>
<evidence type="ECO:0000313" key="2">
    <source>
        <dbReference type="EMBL" id="VDM30639.1"/>
    </source>
</evidence>
<feature type="region of interest" description="Disordered" evidence="1">
    <location>
        <begin position="1"/>
        <end position="46"/>
    </location>
</feature>
<protein>
    <submittedName>
        <fullName evidence="2 4">Uncharacterized protein</fullName>
    </submittedName>
</protein>
<sequence length="95" mass="9887">MSSVGASFGETPALVTTAATGPMQGEPPANQQPRLPKSHPTPMLTPSLGLASTLSLPLSPWVPVSVHFADTERHANIVTTIAENIHTEHQSVVAA</sequence>
<reference evidence="2 3" key="2">
    <citation type="submission" date="2018-11" db="EMBL/GenBank/DDBJ databases">
        <authorList>
            <consortium name="Pathogen Informatics"/>
        </authorList>
    </citation>
    <scope>NUCLEOTIDE SEQUENCE [LARGE SCALE GENOMIC DNA]</scope>
</reference>
<evidence type="ECO:0000313" key="3">
    <source>
        <dbReference type="Proteomes" id="UP000274429"/>
    </source>
</evidence>
<proteinExistence type="predicted"/>
<gene>
    <name evidence="2" type="ORF">TTAC_LOCUS6430</name>
</gene>
<name>A0A0R3X024_HYDTA</name>
<evidence type="ECO:0000256" key="1">
    <source>
        <dbReference type="SAM" id="MobiDB-lite"/>
    </source>
</evidence>
<evidence type="ECO:0000313" key="4">
    <source>
        <dbReference type="WBParaSite" id="TTAC_0000644501-mRNA-1"/>
    </source>
</evidence>
<dbReference type="AlphaFoldDB" id="A0A0R3X024"/>